<evidence type="ECO:0000313" key="4">
    <source>
        <dbReference type="EMBL" id="AMQ54958.1"/>
    </source>
</evidence>
<dbReference type="Pfam" id="PF07715">
    <property type="entry name" value="Plug"/>
    <property type="match status" value="1"/>
</dbReference>
<keyword evidence="1" id="KW-0998">Cell outer membrane</keyword>
<dbReference type="Proteomes" id="UP000073816">
    <property type="component" value="Chromosome"/>
</dbReference>
<keyword evidence="2" id="KW-0732">Signal</keyword>
<keyword evidence="5" id="KW-1185">Reference proteome</keyword>
<dbReference type="Gene3D" id="2.170.130.10">
    <property type="entry name" value="TonB-dependent receptor, plug domain"/>
    <property type="match status" value="1"/>
</dbReference>
<comment type="similarity">
    <text evidence="1">Belongs to the TonB-dependent receptor family.</text>
</comment>
<feature type="signal peptide" evidence="2">
    <location>
        <begin position="1"/>
        <end position="17"/>
    </location>
</feature>
<name>A0A142EIK3_9BACT</name>
<dbReference type="STRING" id="1727163.AO498_01050"/>
<feature type="chain" id="PRO_5007494288" description="TonB-dependent receptor plug domain-containing protein" evidence="2">
    <location>
        <begin position="18"/>
        <end position="887"/>
    </location>
</feature>
<sequence>MKRILLLILFLPIFTQAQIQEELPSKIQGYFDRIQKEYPTEKAYLHLDKRTYTLGDDLWFSTYVTAGSTQIPSPLSKTLYVDIFDGDGMLLEQRKVQLENGRGYGDYKIPRFGKPGQYQIKAYTAWMRNFGEDFFHSTAFNVIDAEGGSFLPQVTFREISASNGQVKYLLDVQAADQSGNPLANKSLEIIAWGDQEKLTQQPLQLNAQGQASFSLNLPEKPFKSQFLELVFAENESYTNSQRISIPYSLNLVDIQFLPEGGHWVVGKKSTLAFRAISPDGTPVELKGILGEQEFKSLFGGMGKVEFTPEKSDYSTELIDLKYGQKRTITLPKADLEGLAMQVVNNPAASYLTVLVQGNIPPQNLLLVSQTRGLINYMIQGTLNNGVWGVRIPKENLIAGINQITVLNGDGAPLLERLVFIQPKEMLDLSANLSGNLNSREKLQITLSNQVFGNPAEGTFSLSITDADQVKDETNTFGSIFSDLLLTSDLKGKLYQPGYYFKDQEVETLEALDLVMLTHGWRRFSWENVIAQEFPKLDHFIESGITIEGQITEQQETKKGLSGGKVSAIVGEGIEIISSEFGPNGRFILRDLVYQDTATVAITAEDNRAKNFIDIEVVRPEAVFQKITGIYPPQIEWPAALIATFRERNLQQQLNEDPDILDLEGVTVEAQTIEREEEEVRKVYGSGDVSINPDKIPGNVAFTNVFQLIQGRVAGVQVFVSGLDVSVQIRGVGSINSGTTPLFLLDNMPVDAATLLQVNPRDVASVDVFKDPARAAIFGSQGANGVIAVYTKSGAGISGVTIGGTLVTQYGGYSSPREFYAPQYETKTVENAAADKRATIFWAPKIEIDSSGRAEVEFYNTDIAKRHLLILEGMDKQGRLGRFVKILE</sequence>
<evidence type="ECO:0000256" key="2">
    <source>
        <dbReference type="SAM" id="SignalP"/>
    </source>
</evidence>
<reference evidence="4 5" key="2">
    <citation type="journal article" date="2016" name="Genome Announc.">
        <title>Complete Genome Sequence of Algoriphagus sp. Strain M8-2, Isolated from a Brackish Lake.</title>
        <authorList>
            <person name="Muraguchi Y."/>
            <person name="Kushimoto K."/>
            <person name="Ohtsubo Y."/>
            <person name="Suzuki T."/>
            <person name="Dohra H."/>
            <person name="Kimbara K."/>
            <person name="Shintani M."/>
        </authorList>
    </citation>
    <scope>NUCLEOTIDE SEQUENCE [LARGE SCALE GENOMIC DNA]</scope>
    <source>
        <strain evidence="4 5">M8-2</strain>
    </source>
</reference>
<dbReference type="PATRIC" id="fig|1727163.4.peg.218"/>
<evidence type="ECO:0000256" key="1">
    <source>
        <dbReference type="PROSITE-ProRule" id="PRU01360"/>
    </source>
</evidence>
<organism evidence="4 5">
    <name type="scientific">Algoriphagus sanaruensis</name>
    <dbReference type="NCBI Taxonomy" id="1727163"/>
    <lineage>
        <taxon>Bacteria</taxon>
        <taxon>Pseudomonadati</taxon>
        <taxon>Bacteroidota</taxon>
        <taxon>Cytophagia</taxon>
        <taxon>Cytophagales</taxon>
        <taxon>Cyclobacteriaceae</taxon>
        <taxon>Algoriphagus</taxon>
    </lineage>
</organism>
<keyword evidence="1" id="KW-0472">Membrane</keyword>
<dbReference type="OrthoDB" id="679547at2"/>
<dbReference type="KEGG" id="alm:AO498_01050"/>
<dbReference type="AlphaFoldDB" id="A0A142EIK3"/>
<dbReference type="Gene3D" id="2.60.40.1930">
    <property type="match status" value="1"/>
</dbReference>
<keyword evidence="1" id="KW-1134">Transmembrane beta strand</keyword>
<reference evidence="5" key="1">
    <citation type="submission" date="2015-09" db="EMBL/GenBank/DDBJ databases">
        <title>Complete sequence of Algoriphagus sp. M8-2.</title>
        <authorList>
            <person name="Shintani M."/>
        </authorList>
    </citation>
    <scope>NUCLEOTIDE SEQUENCE [LARGE SCALE GENOMIC DNA]</scope>
    <source>
        <strain evidence="5">M8-2</strain>
    </source>
</reference>
<keyword evidence="1" id="KW-0813">Transport</keyword>
<dbReference type="InterPro" id="IPR037066">
    <property type="entry name" value="Plug_dom_sf"/>
</dbReference>
<dbReference type="RefSeq" id="WP_067542509.1">
    <property type="nucleotide sequence ID" value="NZ_CP012836.1"/>
</dbReference>
<protein>
    <recommendedName>
        <fullName evidence="3">TonB-dependent receptor plug domain-containing protein</fullName>
    </recommendedName>
</protein>
<comment type="subcellular location">
    <subcellularLocation>
        <location evidence="1">Cell outer membrane</location>
        <topology evidence="1">Multi-pass membrane protein</topology>
    </subcellularLocation>
</comment>
<feature type="domain" description="TonB-dependent receptor plug" evidence="3">
    <location>
        <begin position="694"/>
        <end position="785"/>
    </location>
</feature>
<dbReference type="InterPro" id="IPR012910">
    <property type="entry name" value="Plug_dom"/>
</dbReference>
<dbReference type="GO" id="GO:0009279">
    <property type="term" value="C:cell outer membrane"/>
    <property type="evidence" value="ECO:0007669"/>
    <property type="project" value="UniProtKB-SubCell"/>
</dbReference>
<keyword evidence="1" id="KW-0812">Transmembrane</keyword>
<dbReference type="EMBL" id="CP012836">
    <property type="protein sequence ID" value="AMQ54958.1"/>
    <property type="molecule type" value="Genomic_DNA"/>
</dbReference>
<gene>
    <name evidence="4" type="ORF">AO498_01050</name>
</gene>
<dbReference type="PROSITE" id="PS52016">
    <property type="entry name" value="TONB_DEPENDENT_REC_3"/>
    <property type="match status" value="1"/>
</dbReference>
<accession>A0A142EIK3</accession>
<dbReference type="InterPro" id="IPR039426">
    <property type="entry name" value="TonB-dep_rcpt-like"/>
</dbReference>
<dbReference type="SUPFAM" id="SSF56935">
    <property type="entry name" value="Porins"/>
    <property type="match status" value="1"/>
</dbReference>
<evidence type="ECO:0000259" key="3">
    <source>
        <dbReference type="Pfam" id="PF07715"/>
    </source>
</evidence>
<evidence type="ECO:0000313" key="5">
    <source>
        <dbReference type="Proteomes" id="UP000073816"/>
    </source>
</evidence>
<proteinExistence type="inferred from homology"/>